<name>A0A1E1L347_9HELO</name>
<keyword evidence="2 5" id="KW-0238">DNA-binding</keyword>
<keyword evidence="1 5" id="KW-0805">Transcription regulation</keyword>
<accession>A0A1E1L347</accession>
<dbReference type="Proteomes" id="UP000178129">
    <property type="component" value="Unassembled WGS sequence"/>
</dbReference>
<evidence type="ECO:0000256" key="5">
    <source>
        <dbReference type="RuleBase" id="RU003516"/>
    </source>
</evidence>
<dbReference type="GO" id="GO:0008301">
    <property type="term" value="F:DNA binding, bending"/>
    <property type="evidence" value="ECO:0007669"/>
    <property type="project" value="InterPro"/>
</dbReference>
<evidence type="ECO:0000256" key="2">
    <source>
        <dbReference type="ARBA" id="ARBA00023125"/>
    </source>
</evidence>
<feature type="domain" description="Alpha box" evidence="6">
    <location>
        <begin position="80"/>
        <end position="135"/>
    </location>
</feature>
<proteinExistence type="inferred from homology"/>
<dbReference type="GO" id="GO:0005634">
    <property type="term" value="C:nucleus"/>
    <property type="evidence" value="ECO:0007669"/>
    <property type="project" value="UniProtKB-SubCell"/>
</dbReference>
<dbReference type="EMBL" id="FJUW01000033">
    <property type="protein sequence ID" value="CZT04900.1"/>
    <property type="molecule type" value="Genomic_DNA"/>
</dbReference>
<dbReference type="InterPro" id="IPR006856">
    <property type="entry name" value="MATalpha_HMGbox"/>
</dbReference>
<dbReference type="AlphaFoldDB" id="A0A1E1L347"/>
<comment type="similarity">
    <text evidence="5">Belongs to the MATALPHA1 family.</text>
</comment>
<dbReference type="InParanoid" id="A0A1E1L347"/>
<keyword evidence="4 5" id="KW-0539">Nucleus</keyword>
<organism evidence="7 8">
    <name type="scientific">Rhynchosporium graminicola</name>
    <dbReference type="NCBI Taxonomy" id="2792576"/>
    <lineage>
        <taxon>Eukaryota</taxon>
        <taxon>Fungi</taxon>
        <taxon>Dikarya</taxon>
        <taxon>Ascomycota</taxon>
        <taxon>Pezizomycotina</taxon>
        <taxon>Leotiomycetes</taxon>
        <taxon>Helotiales</taxon>
        <taxon>Ploettnerulaceae</taxon>
        <taxon>Rhynchosporium</taxon>
    </lineage>
</organism>
<evidence type="ECO:0000313" key="7">
    <source>
        <dbReference type="EMBL" id="CZT04900.1"/>
    </source>
</evidence>
<gene>
    <name evidence="7" type="ORF">RCO7_09195</name>
</gene>
<evidence type="ECO:0000313" key="8">
    <source>
        <dbReference type="Proteomes" id="UP000178129"/>
    </source>
</evidence>
<evidence type="ECO:0000259" key="6">
    <source>
        <dbReference type="PROSITE" id="PS51325"/>
    </source>
</evidence>
<keyword evidence="8" id="KW-1185">Reference proteome</keyword>
<evidence type="ECO:0000256" key="3">
    <source>
        <dbReference type="ARBA" id="ARBA00023163"/>
    </source>
</evidence>
<keyword evidence="3 5" id="KW-0804">Transcription</keyword>
<comment type="subcellular location">
    <subcellularLocation>
        <location evidence="5">Nucleus</location>
    </subcellularLocation>
</comment>
<evidence type="ECO:0000256" key="1">
    <source>
        <dbReference type="ARBA" id="ARBA00023015"/>
    </source>
</evidence>
<reference evidence="8" key="1">
    <citation type="submission" date="2016-03" db="EMBL/GenBank/DDBJ databases">
        <authorList>
            <person name="Ploux O."/>
        </authorList>
    </citation>
    <scope>NUCLEOTIDE SEQUENCE [LARGE SCALE GENOMIC DNA]</scope>
    <source>
        <strain evidence="8">UK7</strain>
    </source>
</reference>
<evidence type="ECO:0000256" key="4">
    <source>
        <dbReference type="ARBA" id="ARBA00023242"/>
    </source>
</evidence>
<comment type="caution">
    <text evidence="7">The sequence shown here is derived from an EMBL/GenBank/DDBJ whole genome shotgun (WGS) entry which is preliminary data.</text>
</comment>
<sequence length="354" mass="39777">MAAAALNTYITAMTSAEKKALPPHEQLANSASMPDEYLMNYPMLSHRQAATAIRWQQQNPQLFFQQLRLRAPHIAQKPVLPKKSLNSWMAFRSFYLRIFSHLQQKEASIYLTTLWKGDPFKAKWTIIAAAYSKIRNTVGKPRAPLDHYLKIICPQMGIIAVEEYLEIFNWSSTRDAEGSLHFTQTTAPNLHGLDQQILHSSMTEKDVVLFCGSVGYIRHSVARRIVGARSNHRQHQHGLLASAPMIGTSDTPVTPMPSISTTQAAAEEFICEEPSTMSSLATKDYEWTGSMSDLYHPSEGSIDFDRLLRSYHSNPWDTTTIHDPKAFDTFVENGGMQDGFLAPVVPDNPESSHN</sequence>
<protein>
    <recommendedName>
        <fullName evidence="6">Alpha box domain-containing protein</fullName>
    </recommendedName>
</protein>
<dbReference type="Pfam" id="PF04769">
    <property type="entry name" value="MATalpha_HMGbox"/>
    <property type="match status" value="1"/>
</dbReference>
<dbReference type="PROSITE" id="PS51325">
    <property type="entry name" value="ALPHA_BOX"/>
    <property type="match status" value="1"/>
</dbReference>
<dbReference type="GO" id="GO:0045895">
    <property type="term" value="P:positive regulation of mating-type specific transcription, DNA-templated"/>
    <property type="evidence" value="ECO:0007669"/>
    <property type="project" value="InterPro"/>
</dbReference>